<geneLocation type="plasmid" evidence="1">
    <name>pM-64-3814</name>
</geneLocation>
<reference evidence="1" key="1">
    <citation type="submission" date="2020-07" db="EMBL/GenBank/DDBJ databases">
        <title>Faecal carriage and genetic characterization of CTX-M-1/9/1-producing Escherichia coli from healthy humans in Hangzhou, China.</title>
        <authorList>
            <person name="Chen J."/>
        </authorList>
    </citation>
    <scope>NUCLEOTIDE SEQUENCE</scope>
    <source>
        <strain evidence="1">3814</strain>
        <plasmid evidence="1">pM-64-3814</plasmid>
    </source>
</reference>
<organism evidence="1">
    <name type="scientific">Escherichia coli</name>
    <dbReference type="NCBI Taxonomy" id="562"/>
    <lineage>
        <taxon>Bacteria</taxon>
        <taxon>Pseudomonadati</taxon>
        <taxon>Pseudomonadota</taxon>
        <taxon>Gammaproteobacteria</taxon>
        <taxon>Enterobacterales</taxon>
        <taxon>Enterobacteriaceae</taxon>
        <taxon>Escherichia</taxon>
    </lineage>
</organism>
<sequence length="159" mass="16549">MLIHSLNLPKTCVFLGYNVNVFIFVHIDADDDFQVPDWHVGQCQSGTWKTSGSLNGSYTNLGSHRGSFSGRNSGGSTLFIYASGGNGGSAGGACANTSRLQGYVGGTLISVNASNNPAYGKTAFISFAVPAGTSYQITSYPTENTSCGAGVFSVFGYQT</sequence>
<evidence type="ECO:0000313" key="1">
    <source>
        <dbReference type="EMBL" id="QQW38035.1"/>
    </source>
</evidence>
<dbReference type="AlphaFoldDB" id="A0A7U0Q5Y4"/>
<dbReference type="EMBL" id="MT773669">
    <property type="protein sequence ID" value="QQW38035.1"/>
    <property type="molecule type" value="Genomic_DNA"/>
</dbReference>
<proteinExistence type="predicted"/>
<protein>
    <submittedName>
        <fullName evidence="1">IncI1 plasmid conjugative transfer pilus-tip adhesin protein PilV</fullName>
    </submittedName>
</protein>
<keyword evidence="1" id="KW-0614">Plasmid</keyword>
<accession>A0A7U0Q5Y4</accession>
<name>A0A7U0Q5Y4_ECOLX</name>